<dbReference type="GO" id="GO:0006779">
    <property type="term" value="P:porphyrin-containing compound biosynthetic process"/>
    <property type="evidence" value="ECO:0007669"/>
    <property type="project" value="InterPro"/>
</dbReference>
<protein>
    <submittedName>
        <fullName evidence="2">Uroporphyrinogen decarboxylase</fullName>
    </submittedName>
</protein>
<dbReference type="Gene3D" id="3.20.20.210">
    <property type="match status" value="1"/>
</dbReference>
<dbReference type="Pfam" id="PF01208">
    <property type="entry name" value="URO-D"/>
    <property type="match status" value="1"/>
</dbReference>
<organism evidence="2 3">
    <name type="scientific">Geomonas limicola</name>
    <dbReference type="NCBI Taxonomy" id="2740186"/>
    <lineage>
        <taxon>Bacteria</taxon>
        <taxon>Pseudomonadati</taxon>
        <taxon>Thermodesulfobacteriota</taxon>
        <taxon>Desulfuromonadia</taxon>
        <taxon>Geobacterales</taxon>
        <taxon>Geobacteraceae</taxon>
        <taxon>Geomonas</taxon>
    </lineage>
</organism>
<comment type="caution">
    <text evidence="2">The sequence shown here is derived from an EMBL/GenBank/DDBJ whole genome shotgun (WGS) entry which is preliminary data.</text>
</comment>
<sequence>MNPYQRLQNALNLDPVDRVPVIPLLGAYGARLTRVALKTLFSSAEAYVAGQQALQAEFGFDLVLAPFDFSAFAEACGGEVAWHEEQVPNTRRPPFRRPEEALSHPLPDPCSSGRLPVFLEATRRLADIYRQRVPIVAAVPGPCIFPALLFGLDRWIEILLFDEAEARRLLAHTGPCFLAWARALLEAGADYLVVSEGMAVSEVAPRSIFVPQFLPHLLDMFHELKAPTFLSGTGGSLNHNLDLLAGLPGLVAVCPGARDDLARARDLVGSQLPLVGNLDCHLLPSLTPDQVCQLSLAKLDRAVPAGPFLLGTAGADLPLATPPDNLRALRAAVDRFQEDRLDQDAHDVL</sequence>
<evidence type="ECO:0000313" key="3">
    <source>
        <dbReference type="Proteomes" id="UP000587586"/>
    </source>
</evidence>
<dbReference type="AlphaFoldDB" id="A0A6V8NGH3"/>
<dbReference type="InterPro" id="IPR052024">
    <property type="entry name" value="Methanogen_methyltrans"/>
</dbReference>
<dbReference type="PANTHER" id="PTHR47099:SF1">
    <property type="entry name" value="METHYLCOBAMIDE:COM METHYLTRANSFERASE MTBA"/>
    <property type="match status" value="1"/>
</dbReference>
<reference evidence="3" key="1">
    <citation type="submission" date="2020-06" db="EMBL/GenBank/DDBJ databases">
        <title>Draft genomic sequecing of Geomonas sp. Red745.</title>
        <authorList>
            <person name="Itoh H."/>
            <person name="Xu Z.X."/>
            <person name="Ushijima N."/>
            <person name="Masuda Y."/>
            <person name="Shiratori Y."/>
            <person name="Senoo K."/>
        </authorList>
    </citation>
    <scope>NUCLEOTIDE SEQUENCE [LARGE SCALE GENOMIC DNA]</scope>
    <source>
        <strain evidence="3">Red745</strain>
    </source>
</reference>
<dbReference type="InterPro" id="IPR038071">
    <property type="entry name" value="UROD/MetE-like_sf"/>
</dbReference>
<dbReference type="PANTHER" id="PTHR47099">
    <property type="entry name" value="METHYLCOBAMIDE:COM METHYLTRANSFERASE MTBA"/>
    <property type="match status" value="1"/>
</dbReference>
<dbReference type="InterPro" id="IPR000257">
    <property type="entry name" value="Uroporphyrinogen_deCOase"/>
</dbReference>
<proteinExistence type="predicted"/>
<keyword evidence="3" id="KW-1185">Reference proteome</keyword>
<evidence type="ECO:0000313" key="2">
    <source>
        <dbReference type="EMBL" id="GFO70834.1"/>
    </source>
</evidence>
<feature type="domain" description="Uroporphyrinogen decarboxylase (URO-D)" evidence="1">
    <location>
        <begin position="5"/>
        <end position="335"/>
    </location>
</feature>
<evidence type="ECO:0000259" key="1">
    <source>
        <dbReference type="Pfam" id="PF01208"/>
    </source>
</evidence>
<dbReference type="SUPFAM" id="SSF51726">
    <property type="entry name" value="UROD/MetE-like"/>
    <property type="match status" value="1"/>
</dbReference>
<dbReference type="GO" id="GO:0004853">
    <property type="term" value="F:uroporphyrinogen decarboxylase activity"/>
    <property type="evidence" value="ECO:0007669"/>
    <property type="project" value="InterPro"/>
</dbReference>
<name>A0A6V8NGH3_9BACT</name>
<dbReference type="EMBL" id="BLXZ01000013">
    <property type="protein sequence ID" value="GFO70834.1"/>
    <property type="molecule type" value="Genomic_DNA"/>
</dbReference>
<dbReference type="Proteomes" id="UP000587586">
    <property type="component" value="Unassembled WGS sequence"/>
</dbReference>
<accession>A0A6V8NGH3</accession>
<gene>
    <name evidence="2" type="ORF">GMLC_44130</name>
</gene>